<name>A0AAV3R199_LITER</name>
<evidence type="ECO:0000313" key="1">
    <source>
        <dbReference type="EMBL" id="GAA0169620.1"/>
    </source>
</evidence>
<accession>A0AAV3R199</accession>
<reference evidence="1 2" key="1">
    <citation type="submission" date="2024-01" db="EMBL/GenBank/DDBJ databases">
        <title>The complete chloroplast genome sequence of Lithospermum erythrorhizon: insights into the phylogenetic relationship among Boraginaceae species and the maternal lineages of purple gromwells.</title>
        <authorList>
            <person name="Okada T."/>
            <person name="Watanabe K."/>
        </authorList>
    </citation>
    <scope>NUCLEOTIDE SEQUENCE [LARGE SCALE GENOMIC DNA]</scope>
</reference>
<keyword evidence="2" id="KW-1185">Reference proteome</keyword>
<evidence type="ECO:0000313" key="2">
    <source>
        <dbReference type="Proteomes" id="UP001454036"/>
    </source>
</evidence>
<sequence>MQAECILEQTTNQSLENEYVSSRVDQIIEKLLQLNSTEPCGENYLINGQEELQRVHVNPQQEVPSTPFAFHDSHISSSKHEHNFLDGINNVIWWML</sequence>
<dbReference type="Proteomes" id="UP001454036">
    <property type="component" value="Unassembled WGS sequence"/>
</dbReference>
<protein>
    <submittedName>
        <fullName evidence="1">Uncharacterized protein</fullName>
    </submittedName>
</protein>
<proteinExistence type="predicted"/>
<organism evidence="1 2">
    <name type="scientific">Lithospermum erythrorhizon</name>
    <name type="common">Purple gromwell</name>
    <name type="synonym">Lithospermum officinale var. erythrorhizon</name>
    <dbReference type="NCBI Taxonomy" id="34254"/>
    <lineage>
        <taxon>Eukaryota</taxon>
        <taxon>Viridiplantae</taxon>
        <taxon>Streptophyta</taxon>
        <taxon>Embryophyta</taxon>
        <taxon>Tracheophyta</taxon>
        <taxon>Spermatophyta</taxon>
        <taxon>Magnoliopsida</taxon>
        <taxon>eudicotyledons</taxon>
        <taxon>Gunneridae</taxon>
        <taxon>Pentapetalae</taxon>
        <taxon>asterids</taxon>
        <taxon>lamiids</taxon>
        <taxon>Boraginales</taxon>
        <taxon>Boraginaceae</taxon>
        <taxon>Boraginoideae</taxon>
        <taxon>Lithospermeae</taxon>
        <taxon>Lithospermum</taxon>
    </lineage>
</organism>
<dbReference type="AlphaFoldDB" id="A0AAV3R199"/>
<dbReference type="EMBL" id="BAABME010024163">
    <property type="protein sequence ID" value="GAA0169620.1"/>
    <property type="molecule type" value="Genomic_DNA"/>
</dbReference>
<comment type="caution">
    <text evidence="1">The sequence shown here is derived from an EMBL/GenBank/DDBJ whole genome shotgun (WGS) entry which is preliminary data.</text>
</comment>
<gene>
    <name evidence="1" type="ORF">LIER_40793</name>
</gene>